<protein>
    <submittedName>
        <fullName evidence="8">Type II toxin-antitoxin system HicA family toxin</fullName>
    </submittedName>
</protein>
<evidence type="ECO:0000256" key="2">
    <source>
        <dbReference type="ARBA" id="ARBA00022649"/>
    </source>
</evidence>
<keyword evidence="6" id="KW-0694">RNA-binding</keyword>
<dbReference type="InterPro" id="IPR012933">
    <property type="entry name" value="HicA_mRNA_interferase"/>
</dbReference>
<organism evidence="8 9">
    <name type="scientific">Gloeocapsopsis crepidinum LEGE 06123</name>
    <dbReference type="NCBI Taxonomy" id="588587"/>
    <lineage>
        <taxon>Bacteria</taxon>
        <taxon>Bacillati</taxon>
        <taxon>Cyanobacteriota</taxon>
        <taxon>Cyanophyceae</taxon>
        <taxon>Oscillatoriophycideae</taxon>
        <taxon>Chroococcales</taxon>
        <taxon>Chroococcaceae</taxon>
        <taxon>Gloeocapsopsis</taxon>
    </lineage>
</organism>
<keyword evidence="7" id="KW-0346">Stress response</keyword>
<dbReference type="InterPro" id="IPR038570">
    <property type="entry name" value="HicA_sf"/>
</dbReference>
<reference evidence="8 9" key="1">
    <citation type="submission" date="2020-10" db="EMBL/GenBank/DDBJ databases">
        <authorList>
            <person name="Castelo-Branco R."/>
            <person name="Eusebio N."/>
            <person name="Adriana R."/>
            <person name="Vieira A."/>
            <person name="Brugerolle De Fraissinette N."/>
            <person name="Rezende De Castro R."/>
            <person name="Schneider M.P."/>
            <person name="Vasconcelos V."/>
            <person name="Leao P.N."/>
        </authorList>
    </citation>
    <scope>NUCLEOTIDE SEQUENCE [LARGE SCALE GENOMIC DNA]</scope>
    <source>
        <strain evidence="8 9">LEGE 06123</strain>
    </source>
</reference>
<dbReference type="SUPFAM" id="SSF54786">
    <property type="entry name" value="YcfA/nrd intein domain"/>
    <property type="match status" value="1"/>
</dbReference>
<evidence type="ECO:0000256" key="4">
    <source>
        <dbReference type="ARBA" id="ARBA00022759"/>
    </source>
</evidence>
<gene>
    <name evidence="8" type="ORF">IQ230_07435</name>
</gene>
<keyword evidence="3" id="KW-0540">Nuclease</keyword>
<keyword evidence="5" id="KW-0378">Hydrolase</keyword>
<dbReference type="Pfam" id="PF07927">
    <property type="entry name" value="HicA_toxin"/>
    <property type="match status" value="1"/>
</dbReference>
<dbReference type="RefSeq" id="WP_193931389.1">
    <property type="nucleotide sequence ID" value="NZ_CAWPMZ010000028.1"/>
</dbReference>
<sequence>MKRRDLIKKIEEMGCVFIRHGGKHNWYQNPKTKISQPVPRHREIKEQLARHIIKMLSDEAG</sequence>
<evidence type="ECO:0000256" key="1">
    <source>
        <dbReference type="ARBA" id="ARBA00006620"/>
    </source>
</evidence>
<evidence type="ECO:0000256" key="7">
    <source>
        <dbReference type="ARBA" id="ARBA00023016"/>
    </source>
</evidence>
<evidence type="ECO:0000256" key="5">
    <source>
        <dbReference type="ARBA" id="ARBA00022801"/>
    </source>
</evidence>
<accession>A0ABR9URE7</accession>
<evidence type="ECO:0000313" key="8">
    <source>
        <dbReference type="EMBL" id="MBE9190195.1"/>
    </source>
</evidence>
<comment type="similarity">
    <text evidence="1">Belongs to the HicA mRNA interferase family.</text>
</comment>
<keyword evidence="4" id="KW-0255">Endonuclease</keyword>
<evidence type="ECO:0000313" key="9">
    <source>
        <dbReference type="Proteomes" id="UP000651156"/>
    </source>
</evidence>
<dbReference type="Proteomes" id="UP000651156">
    <property type="component" value="Unassembled WGS sequence"/>
</dbReference>
<keyword evidence="9" id="KW-1185">Reference proteome</keyword>
<comment type="caution">
    <text evidence="8">The sequence shown here is derived from an EMBL/GenBank/DDBJ whole genome shotgun (WGS) entry which is preliminary data.</text>
</comment>
<dbReference type="Gene3D" id="3.30.920.30">
    <property type="entry name" value="Hypothetical protein"/>
    <property type="match status" value="1"/>
</dbReference>
<evidence type="ECO:0000256" key="6">
    <source>
        <dbReference type="ARBA" id="ARBA00022884"/>
    </source>
</evidence>
<dbReference type="EMBL" id="JADEWN010000013">
    <property type="protein sequence ID" value="MBE9190195.1"/>
    <property type="molecule type" value="Genomic_DNA"/>
</dbReference>
<proteinExistence type="inferred from homology"/>
<keyword evidence="2" id="KW-1277">Toxin-antitoxin system</keyword>
<evidence type="ECO:0000256" key="3">
    <source>
        <dbReference type="ARBA" id="ARBA00022722"/>
    </source>
</evidence>
<name>A0ABR9URE7_9CHRO</name>